<evidence type="ECO:0000313" key="1">
    <source>
        <dbReference type="Proteomes" id="UP000790787"/>
    </source>
</evidence>
<dbReference type="RefSeq" id="XP_075088430.1">
    <property type="nucleotide sequence ID" value="XM_075232329.1"/>
</dbReference>
<gene>
    <name evidence="2" type="primary">LOC142170425</name>
</gene>
<accession>A0AC58STZ3</accession>
<keyword evidence="1" id="KW-1185">Reference proteome</keyword>
<proteinExistence type="predicted"/>
<sequence>MGSKVIIHIDHAALRYLMTKKDSKARLIRWVLLLQEFDLEIADQKGSQNQVADHLSRLEEEGRPKDGLEINDAFLDEQLLSVSLNSMPWFTDVANFFVTSIIPSELSSKQRKKLKRESLDYYWNKPYLFKICNDCVIRRCVPEEE</sequence>
<dbReference type="Proteomes" id="UP000790787">
    <property type="component" value="Chromosome 16"/>
</dbReference>
<evidence type="ECO:0000313" key="2">
    <source>
        <dbReference type="RefSeq" id="XP_075088430.1"/>
    </source>
</evidence>
<name>A0AC58STZ3_TOBAC</name>
<protein>
    <submittedName>
        <fullName evidence="2">Uncharacterized protein LOC142170425</fullName>
    </submittedName>
</protein>
<reference evidence="1" key="1">
    <citation type="journal article" date="2014" name="Nat. Commun.">
        <title>The tobacco genome sequence and its comparison with those of tomato and potato.</title>
        <authorList>
            <person name="Sierro N."/>
            <person name="Battey J.N."/>
            <person name="Ouadi S."/>
            <person name="Bakaher N."/>
            <person name="Bovet L."/>
            <person name="Willig A."/>
            <person name="Goepfert S."/>
            <person name="Peitsch M.C."/>
            <person name="Ivanov N.V."/>
        </authorList>
    </citation>
    <scope>NUCLEOTIDE SEQUENCE [LARGE SCALE GENOMIC DNA]</scope>
</reference>
<organism evidence="1 2">
    <name type="scientific">Nicotiana tabacum</name>
    <name type="common">Common tobacco</name>
    <dbReference type="NCBI Taxonomy" id="4097"/>
    <lineage>
        <taxon>Eukaryota</taxon>
        <taxon>Viridiplantae</taxon>
        <taxon>Streptophyta</taxon>
        <taxon>Embryophyta</taxon>
        <taxon>Tracheophyta</taxon>
        <taxon>Spermatophyta</taxon>
        <taxon>Magnoliopsida</taxon>
        <taxon>eudicotyledons</taxon>
        <taxon>Gunneridae</taxon>
        <taxon>Pentapetalae</taxon>
        <taxon>asterids</taxon>
        <taxon>lamiids</taxon>
        <taxon>Solanales</taxon>
        <taxon>Solanaceae</taxon>
        <taxon>Nicotianoideae</taxon>
        <taxon>Nicotianeae</taxon>
        <taxon>Nicotiana</taxon>
    </lineage>
</organism>
<reference evidence="2" key="2">
    <citation type="submission" date="2025-08" db="UniProtKB">
        <authorList>
            <consortium name="RefSeq"/>
        </authorList>
    </citation>
    <scope>IDENTIFICATION</scope>
    <source>
        <tissue evidence="2">Leaf</tissue>
    </source>
</reference>